<dbReference type="NCBIfam" id="NF004226">
    <property type="entry name" value="PRK05673.1"/>
    <property type="match status" value="1"/>
</dbReference>
<evidence type="ECO:0000256" key="8">
    <source>
        <dbReference type="ARBA" id="ARBA00022932"/>
    </source>
</evidence>
<dbReference type="Gene3D" id="1.10.150.870">
    <property type="match status" value="1"/>
</dbReference>
<dbReference type="PANTHER" id="PTHR32294">
    <property type="entry name" value="DNA POLYMERASE III SUBUNIT ALPHA"/>
    <property type="match status" value="1"/>
</dbReference>
<dbReference type="InterPro" id="IPR012340">
    <property type="entry name" value="NA-bd_OB-fold"/>
</dbReference>
<name>A0ABV2PUW5_9GAMM</name>
<dbReference type="SUPFAM" id="SSF160975">
    <property type="entry name" value="AF1531-like"/>
    <property type="match status" value="1"/>
</dbReference>
<dbReference type="InterPro" id="IPR016195">
    <property type="entry name" value="Pol/histidinol_Pase-like"/>
</dbReference>
<evidence type="ECO:0000256" key="6">
    <source>
        <dbReference type="ARBA" id="ARBA00022695"/>
    </source>
</evidence>
<dbReference type="InterPro" id="IPR004365">
    <property type="entry name" value="NA-bd_OB_tRNA"/>
</dbReference>
<gene>
    <name evidence="12" type="ORF">ABIE04_000725</name>
</gene>
<evidence type="ECO:0000256" key="5">
    <source>
        <dbReference type="ARBA" id="ARBA00022679"/>
    </source>
</evidence>
<dbReference type="Pfam" id="PF01336">
    <property type="entry name" value="tRNA_anti-codon"/>
    <property type="match status" value="1"/>
</dbReference>
<comment type="catalytic activity">
    <reaction evidence="9">
        <text>DNA(n) + a 2'-deoxyribonucleoside 5'-triphosphate = DNA(n+1) + diphosphate</text>
        <dbReference type="Rhea" id="RHEA:22508"/>
        <dbReference type="Rhea" id="RHEA-COMP:17339"/>
        <dbReference type="Rhea" id="RHEA-COMP:17340"/>
        <dbReference type="ChEBI" id="CHEBI:33019"/>
        <dbReference type="ChEBI" id="CHEBI:61560"/>
        <dbReference type="ChEBI" id="CHEBI:173112"/>
        <dbReference type="EC" id="2.7.7.7"/>
    </reaction>
</comment>
<dbReference type="InterPro" id="IPR004013">
    <property type="entry name" value="PHP_dom"/>
</dbReference>
<evidence type="ECO:0000256" key="9">
    <source>
        <dbReference type="ARBA" id="ARBA00049244"/>
    </source>
</evidence>
<dbReference type="Pfam" id="PF17657">
    <property type="entry name" value="DNA_pol3_finger"/>
    <property type="match status" value="1"/>
</dbReference>
<protein>
    <recommendedName>
        <fullName evidence="3">DNA polymerase III subunit alpha</fullName>
        <ecNumber evidence="2">2.7.7.7</ecNumber>
    </recommendedName>
</protein>
<dbReference type="InterPro" id="IPR049821">
    <property type="entry name" value="PolIIIA_DnaE1_PHP"/>
</dbReference>
<dbReference type="CDD" id="cd04485">
    <property type="entry name" value="DnaE_OBF"/>
    <property type="match status" value="1"/>
</dbReference>
<keyword evidence="4" id="KW-0963">Cytoplasm</keyword>
<reference evidence="12 13" key="1">
    <citation type="submission" date="2024-06" db="EMBL/GenBank/DDBJ databases">
        <title>Sorghum-associated microbial communities from plants grown in Nebraska, USA.</title>
        <authorList>
            <person name="Schachtman D."/>
        </authorList>
    </citation>
    <scope>NUCLEOTIDE SEQUENCE [LARGE SCALE GENOMIC DNA]</scope>
    <source>
        <strain evidence="12 13">1757</strain>
    </source>
</reference>
<keyword evidence="13" id="KW-1185">Reference proteome</keyword>
<dbReference type="SUPFAM" id="SSF89550">
    <property type="entry name" value="PHP domain-like"/>
    <property type="match status" value="1"/>
</dbReference>
<evidence type="ECO:0000256" key="1">
    <source>
        <dbReference type="ARBA" id="ARBA00004496"/>
    </source>
</evidence>
<sequence length="1219" mass="134238">MSGASGEAPPRFAQTAHKSILPLGKAPGSLRGLTAQERMTVRYTHLHLHSEYSLVDSTIRIKALVAACVRDGIPAVALTDDSNMFALVKFYKACSAAGIKPIGGCDLWISAPDDPRPWRLTLLCQDRDGYLNLSRLVSRAWQEGQHGGRALVEAGWLSADASNGLIALLGRESEIGRIALNQGVAAALAKLRPLARLFPDRLYLELTRCGRDGEENWNTAALALAAELGLPVVASNDVRFLKQDDFGAHEARVCINQGRVLADPKRPREYSDQQYLKTPEEMAALFTDLPEALENTVELAKRCTLELKFGTYYLPDFPVPEGHDLASHIRELSRQGLKERLASAPLAADHTLADYEARLERELDVIIEMGFPGYFLIVADFINWGKQNGIPVGPGRGSGAGSLVAWALKITDLDPLQFNLLFERFLNPERVSMPDFDIDFCMDRRDEVIDYVARKYGRDRVSQIITYGSMAAKAVLRDSGRVLSMGYGQVDKLAKMVPPRPLDLTLSDALGRSEKSKKEPDRVVREFCEAYEQDEDAHALIDLALKLENLTRNAGKHAGGVVIAPTPLTDFAPLYCEAGGGGVVTQYDKDDVEAVGLVKFDFLGLRTLTIIDWAVKAINARRAKTGEAPLDISALPLDDPAPYELLKKAQTVAVFQLESSGMQRMLKDAKPDRFEDIIALVALYRPGPMDLIPSFVARKHGREEVEYPDPRVEPILKETYGIMVYQEQVMQMAQIVGGYSLGGADLLRRAMGKKKLEEMAKERAKFREGAAKDGLSGEKADSIFDLMEKFAGYGFNKSHAAAYALVSYQTAWLKAHYPAEFMAATISSDMDNTDKVVTFLDESQAIGITVQPPDVNASEYMFVAIEPKTIQYGLGAIKGVGQGACESIVAERANGKYTDLADFCRRVDPTRLNRRVLEALILSGALDALAANRASLMLQLPDAIKAAEQHLRDRQSGQNDMFGAAMGSASATPVLEIELPTVPEWPLEQKLQGERDTLGHYLSGHPTDPWKDELAQLSTCPLGEIVDRYQPPKPRRNDNDDGNRFRRGPDTPWTVAGMVTAVRKRGDSDAFVRLEDGSGIIEVSFFGELYQQMAPLLTRDEMLVVDGGLRIDEFSGGGFQLRARSACSLADACRRHARLLQLKLNGIGPGFVEQLQHALAGYRGGRTSVTLHGYRNRHAQADLELGEAWRVEAIPELLRTVRALPGVQAARLRIVKQQD</sequence>
<evidence type="ECO:0000313" key="12">
    <source>
        <dbReference type="EMBL" id="MET4568398.1"/>
    </source>
</evidence>
<dbReference type="GO" id="GO:0003887">
    <property type="term" value="F:DNA-directed DNA polymerase activity"/>
    <property type="evidence" value="ECO:0007669"/>
    <property type="project" value="UniProtKB-EC"/>
</dbReference>
<feature type="domain" description="Polymerase/histidinol phosphatase N-terminal" evidence="11">
    <location>
        <begin position="44"/>
        <end position="111"/>
    </location>
</feature>
<proteinExistence type="predicted"/>
<dbReference type="InterPro" id="IPR041931">
    <property type="entry name" value="DNA_pol3_alpha_thumb_dom"/>
</dbReference>
<evidence type="ECO:0000256" key="3">
    <source>
        <dbReference type="ARBA" id="ARBA00019114"/>
    </source>
</evidence>
<evidence type="ECO:0000256" key="4">
    <source>
        <dbReference type="ARBA" id="ARBA00022490"/>
    </source>
</evidence>
<dbReference type="CDD" id="cd07433">
    <property type="entry name" value="PHP_PolIIIA_DnaE1"/>
    <property type="match status" value="1"/>
</dbReference>
<dbReference type="Pfam" id="PF02811">
    <property type="entry name" value="PHP"/>
    <property type="match status" value="1"/>
</dbReference>
<keyword evidence="8" id="KW-0239">DNA-directed DNA polymerase</keyword>
<evidence type="ECO:0000256" key="10">
    <source>
        <dbReference type="SAM" id="MobiDB-lite"/>
    </source>
</evidence>
<dbReference type="Pfam" id="PF14579">
    <property type="entry name" value="HHH_6"/>
    <property type="match status" value="1"/>
</dbReference>
<dbReference type="PANTHER" id="PTHR32294:SF0">
    <property type="entry name" value="DNA POLYMERASE III SUBUNIT ALPHA"/>
    <property type="match status" value="1"/>
</dbReference>
<evidence type="ECO:0000256" key="7">
    <source>
        <dbReference type="ARBA" id="ARBA00022705"/>
    </source>
</evidence>
<dbReference type="EMBL" id="JBEPSD010000001">
    <property type="protein sequence ID" value="MET4568398.1"/>
    <property type="molecule type" value="Genomic_DNA"/>
</dbReference>
<dbReference type="InterPro" id="IPR040982">
    <property type="entry name" value="DNA_pol3_finger"/>
</dbReference>
<dbReference type="EC" id="2.7.7.7" evidence="2"/>
<feature type="compositionally biased region" description="Basic and acidic residues" evidence="10">
    <location>
        <begin position="1035"/>
        <end position="1049"/>
    </location>
</feature>
<evidence type="ECO:0000259" key="11">
    <source>
        <dbReference type="SMART" id="SM00481"/>
    </source>
</evidence>
<dbReference type="Gene3D" id="3.20.20.140">
    <property type="entry name" value="Metal-dependent hydrolases"/>
    <property type="match status" value="1"/>
</dbReference>
<organism evidence="12 13">
    <name type="scientific">Rhodanobacter soli</name>
    <dbReference type="NCBI Taxonomy" id="590609"/>
    <lineage>
        <taxon>Bacteria</taxon>
        <taxon>Pseudomonadati</taxon>
        <taxon>Pseudomonadota</taxon>
        <taxon>Gammaproteobacteria</taxon>
        <taxon>Lysobacterales</taxon>
        <taxon>Rhodanobacteraceae</taxon>
        <taxon>Rhodanobacter</taxon>
    </lineage>
</organism>
<evidence type="ECO:0000256" key="2">
    <source>
        <dbReference type="ARBA" id="ARBA00012417"/>
    </source>
</evidence>
<keyword evidence="7" id="KW-0235">DNA replication</keyword>
<dbReference type="InterPro" id="IPR029460">
    <property type="entry name" value="DNAPol_HHH"/>
</dbReference>
<dbReference type="Pfam" id="PF07733">
    <property type="entry name" value="DNA_pol3_alpha"/>
    <property type="match status" value="1"/>
</dbReference>
<keyword evidence="5 12" id="KW-0808">Transferase</keyword>
<dbReference type="NCBIfam" id="TIGR00594">
    <property type="entry name" value="polc"/>
    <property type="match status" value="1"/>
</dbReference>
<keyword evidence="6 12" id="KW-0548">Nucleotidyltransferase</keyword>
<comment type="subcellular location">
    <subcellularLocation>
        <location evidence="1">Cytoplasm</location>
    </subcellularLocation>
</comment>
<comment type="caution">
    <text evidence="12">The sequence shown here is derived from an EMBL/GenBank/DDBJ whole genome shotgun (WGS) entry which is preliminary data.</text>
</comment>
<feature type="region of interest" description="Disordered" evidence="10">
    <location>
        <begin position="1025"/>
        <end position="1051"/>
    </location>
</feature>
<accession>A0ABV2PUW5</accession>
<dbReference type="InterPro" id="IPR003141">
    <property type="entry name" value="Pol/His_phosphatase_N"/>
</dbReference>
<dbReference type="InterPro" id="IPR011708">
    <property type="entry name" value="DNA_pol3_alpha_NTPase_dom"/>
</dbReference>
<dbReference type="SMART" id="SM00481">
    <property type="entry name" value="POLIIIAc"/>
    <property type="match status" value="1"/>
</dbReference>
<dbReference type="Gene3D" id="1.10.10.1600">
    <property type="entry name" value="Bacterial DNA polymerase III alpha subunit, thumb domain"/>
    <property type="match status" value="1"/>
</dbReference>
<dbReference type="Proteomes" id="UP001549251">
    <property type="component" value="Unassembled WGS sequence"/>
</dbReference>
<dbReference type="InterPro" id="IPR004805">
    <property type="entry name" value="DnaE2/DnaE/PolC"/>
</dbReference>
<dbReference type="SUPFAM" id="SSF50249">
    <property type="entry name" value="Nucleic acid-binding proteins"/>
    <property type="match status" value="1"/>
</dbReference>
<evidence type="ECO:0000313" key="13">
    <source>
        <dbReference type="Proteomes" id="UP001549251"/>
    </source>
</evidence>